<dbReference type="OrthoDB" id="77251at2759"/>
<evidence type="ECO:0000313" key="8">
    <source>
        <dbReference type="Proteomes" id="UP000001798"/>
    </source>
</evidence>
<dbReference type="GO" id="GO:0008179">
    <property type="term" value="F:adenylate cyclase binding"/>
    <property type="evidence" value="ECO:0007669"/>
    <property type="project" value="EnsemblFungi"/>
</dbReference>
<evidence type="ECO:0000313" key="7">
    <source>
        <dbReference type="EMBL" id="ATZ48605.1"/>
    </source>
</evidence>
<feature type="compositionally biased region" description="Pro residues" evidence="5">
    <location>
        <begin position="283"/>
        <end position="295"/>
    </location>
</feature>
<proteinExistence type="inferred from homology"/>
<dbReference type="RefSeq" id="XP_024547956.1">
    <property type="nucleotide sequence ID" value="XM_024692181.1"/>
</dbReference>
<dbReference type="Pfam" id="PF08603">
    <property type="entry name" value="CAP_C"/>
    <property type="match status" value="1"/>
</dbReference>
<comment type="similarity">
    <text evidence="1 4">Belongs to the CAP family.</text>
</comment>
<feature type="region of interest" description="Disordered" evidence="5">
    <location>
        <begin position="265"/>
        <end position="313"/>
    </location>
</feature>
<dbReference type="InterPro" id="IPR036223">
    <property type="entry name" value="CAP_C_sf"/>
</dbReference>
<dbReference type="Pfam" id="PF21938">
    <property type="entry name" value="CAP_N"/>
    <property type="match status" value="1"/>
</dbReference>
<evidence type="ECO:0000256" key="5">
    <source>
        <dbReference type="SAM" id="MobiDB-lite"/>
    </source>
</evidence>
<dbReference type="InterPro" id="IPR001837">
    <property type="entry name" value="Adenylate_cyclase-assoc_CAP"/>
</dbReference>
<dbReference type="GO" id="GO:0042802">
    <property type="term" value="F:identical protein binding"/>
    <property type="evidence" value="ECO:0007669"/>
    <property type="project" value="EnsemblFungi"/>
</dbReference>
<dbReference type="GO" id="GO:0051014">
    <property type="term" value="P:actin filament severing"/>
    <property type="evidence" value="ECO:0007669"/>
    <property type="project" value="EnsemblFungi"/>
</dbReference>
<dbReference type="FunFam" id="2.160.20.70:FF:000008">
    <property type="entry name" value="Adenylyl cyclase-associated protein"/>
    <property type="match status" value="1"/>
</dbReference>
<dbReference type="GO" id="GO:0090141">
    <property type="term" value="P:positive regulation of mitochondrial fission"/>
    <property type="evidence" value="ECO:0007669"/>
    <property type="project" value="EnsemblFungi"/>
</dbReference>
<dbReference type="PROSITE" id="PS01088">
    <property type="entry name" value="CAP_1"/>
    <property type="match status" value="1"/>
</dbReference>
<feature type="region of interest" description="Disordered" evidence="5">
    <location>
        <begin position="336"/>
        <end position="388"/>
    </location>
</feature>
<dbReference type="VEuPathDB" id="FungiDB:Bcin03g07980"/>
<dbReference type="GO" id="GO:0007265">
    <property type="term" value="P:Ras protein signal transduction"/>
    <property type="evidence" value="ECO:0007669"/>
    <property type="project" value="EnsemblFungi"/>
</dbReference>
<dbReference type="SMART" id="SM00673">
    <property type="entry name" value="CARP"/>
    <property type="match status" value="2"/>
</dbReference>
<reference evidence="7 8" key="3">
    <citation type="journal article" date="2017" name="Mol. Plant Pathol.">
        <title>A gapless genome sequence of the fungus Botrytis cinerea.</title>
        <authorList>
            <person name="Van Kan J.A."/>
            <person name="Stassen J.H."/>
            <person name="Mosbach A."/>
            <person name="Van Der Lee T.A."/>
            <person name="Faino L."/>
            <person name="Farmer A.D."/>
            <person name="Papasotiriou D.G."/>
            <person name="Zhou S."/>
            <person name="Seidl M.F."/>
            <person name="Cottam E."/>
            <person name="Edel D."/>
            <person name="Hahn M."/>
            <person name="Schwartz D.C."/>
            <person name="Dietrich R.A."/>
            <person name="Widdison S."/>
            <person name="Scalliet G."/>
        </authorList>
    </citation>
    <scope>NUCLEOTIDE SEQUENCE [LARGE SCALE GENOMIC DNA]</scope>
    <source>
        <strain evidence="7 8">B05.10</strain>
    </source>
</reference>
<dbReference type="Proteomes" id="UP000001798">
    <property type="component" value="Chromosome 3"/>
</dbReference>
<dbReference type="Pfam" id="PF01213">
    <property type="entry name" value="CAP_N-CM"/>
    <property type="match status" value="1"/>
</dbReference>
<dbReference type="PANTHER" id="PTHR10652">
    <property type="entry name" value="ADENYLYL CYCLASE-ASSOCIATED PROTEIN"/>
    <property type="match status" value="1"/>
</dbReference>
<protein>
    <recommendedName>
        <fullName evidence="3 4">Adenylyl cyclase-associated protein</fullName>
    </recommendedName>
</protein>
<dbReference type="InterPro" id="IPR053950">
    <property type="entry name" value="CAP_N"/>
</dbReference>
<feature type="domain" description="C-CAP/cofactor C-like" evidence="6">
    <location>
        <begin position="386"/>
        <end position="525"/>
    </location>
</feature>
<feature type="compositionally biased region" description="Low complexity" evidence="5">
    <location>
        <begin position="33"/>
        <end position="59"/>
    </location>
</feature>
<name>A0A384JDB9_BOTFB</name>
<dbReference type="GO" id="GO:0019933">
    <property type="term" value="P:cAMP-mediated signaling"/>
    <property type="evidence" value="ECO:0007669"/>
    <property type="project" value="TreeGrafter"/>
</dbReference>
<evidence type="ECO:0000259" key="6">
    <source>
        <dbReference type="PROSITE" id="PS51329"/>
    </source>
</evidence>
<comment type="function">
    <text evidence="2">The N-terminal domain binds to adenylyl cyclase, thereby enabling adenylyl cyclase to be activated by upstream regulatory signals, such as Ras. The C-terminal domain is required for normal cellular morphology and growth control.</text>
</comment>
<organism evidence="7 8">
    <name type="scientific">Botryotinia fuckeliana (strain B05.10)</name>
    <name type="common">Noble rot fungus</name>
    <name type="synonym">Botrytis cinerea</name>
    <dbReference type="NCBI Taxonomy" id="332648"/>
    <lineage>
        <taxon>Eukaryota</taxon>
        <taxon>Fungi</taxon>
        <taxon>Dikarya</taxon>
        <taxon>Ascomycota</taxon>
        <taxon>Pezizomycotina</taxon>
        <taxon>Leotiomycetes</taxon>
        <taxon>Helotiales</taxon>
        <taxon>Sclerotiniaceae</taxon>
        <taxon>Botrytis</taxon>
    </lineage>
</organism>
<dbReference type="InterPro" id="IPR006599">
    <property type="entry name" value="CARP_motif"/>
</dbReference>
<dbReference type="InterPro" id="IPR036222">
    <property type="entry name" value="CAP_N_sf"/>
</dbReference>
<dbReference type="FunFam" id="1.25.40.330:FF:000001">
    <property type="entry name" value="Adenylyl cyclase-associated protein"/>
    <property type="match status" value="1"/>
</dbReference>
<dbReference type="GO" id="GO:0030308">
    <property type="term" value="P:negative regulation of cell growth"/>
    <property type="evidence" value="ECO:0007669"/>
    <property type="project" value="EnsemblFungi"/>
</dbReference>
<evidence type="ECO:0000256" key="3">
    <source>
        <dbReference type="ARBA" id="ARBA00072052"/>
    </source>
</evidence>
<dbReference type="GO" id="GO:0031138">
    <property type="term" value="P:negative regulation of conjugation with cellular fusion"/>
    <property type="evidence" value="ECO:0007669"/>
    <property type="project" value="EnsemblFungi"/>
</dbReference>
<dbReference type="GO" id="GO:0003779">
    <property type="term" value="F:actin binding"/>
    <property type="evidence" value="ECO:0007669"/>
    <property type="project" value="EnsemblFungi"/>
</dbReference>
<dbReference type="InterPro" id="IPR013992">
    <property type="entry name" value="Adenylate_cyclase-assoc_CAP_N"/>
</dbReference>
<evidence type="ECO:0000256" key="1">
    <source>
        <dbReference type="ARBA" id="ARBA00007659"/>
    </source>
</evidence>
<dbReference type="KEGG" id="bfu:BCIN_03g07980"/>
<reference evidence="7 8" key="1">
    <citation type="journal article" date="2011" name="PLoS Genet.">
        <title>Genomic analysis of the necrotrophic fungal pathogens Sclerotinia sclerotiorum and Botrytis cinerea.</title>
        <authorList>
            <person name="Amselem J."/>
            <person name="Cuomo C.A."/>
            <person name="van Kan J.A."/>
            <person name="Viaud M."/>
            <person name="Benito E.P."/>
            <person name="Couloux A."/>
            <person name="Coutinho P.M."/>
            <person name="de Vries R.P."/>
            <person name="Dyer P.S."/>
            <person name="Fillinger S."/>
            <person name="Fournier E."/>
            <person name="Gout L."/>
            <person name="Hahn M."/>
            <person name="Kohn L."/>
            <person name="Lapalu N."/>
            <person name="Plummer K.M."/>
            <person name="Pradier J.M."/>
            <person name="Quevillon E."/>
            <person name="Sharon A."/>
            <person name="Simon A."/>
            <person name="ten Have A."/>
            <person name="Tudzynski B."/>
            <person name="Tudzynski P."/>
            <person name="Wincker P."/>
            <person name="Andrew M."/>
            <person name="Anthouard V."/>
            <person name="Beever R.E."/>
            <person name="Beffa R."/>
            <person name="Benoit I."/>
            <person name="Bouzid O."/>
            <person name="Brault B."/>
            <person name="Chen Z."/>
            <person name="Choquer M."/>
            <person name="Collemare J."/>
            <person name="Cotton P."/>
            <person name="Danchin E.G."/>
            <person name="Da Silva C."/>
            <person name="Gautier A."/>
            <person name="Giraud C."/>
            <person name="Giraud T."/>
            <person name="Gonzalez C."/>
            <person name="Grossetete S."/>
            <person name="Guldener U."/>
            <person name="Henrissat B."/>
            <person name="Howlett B.J."/>
            <person name="Kodira C."/>
            <person name="Kretschmer M."/>
            <person name="Lappartient A."/>
            <person name="Leroch M."/>
            <person name="Levis C."/>
            <person name="Mauceli E."/>
            <person name="Neuveglise C."/>
            <person name="Oeser B."/>
            <person name="Pearson M."/>
            <person name="Poulain J."/>
            <person name="Poussereau N."/>
            <person name="Quesneville H."/>
            <person name="Rascle C."/>
            <person name="Schumacher J."/>
            <person name="Segurens B."/>
            <person name="Sexton A."/>
            <person name="Silva E."/>
            <person name="Sirven C."/>
            <person name="Soanes D.M."/>
            <person name="Talbot N.J."/>
            <person name="Templeton M."/>
            <person name="Yandava C."/>
            <person name="Yarden O."/>
            <person name="Zeng Q."/>
            <person name="Rollins J.A."/>
            <person name="Lebrun M.H."/>
            <person name="Dickman M."/>
        </authorList>
    </citation>
    <scope>NUCLEOTIDE SEQUENCE [LARGE SCALE GENOMIC DNA]</scope>
    <source>
        <strain evidence="7 8">B05.10</strain>
    </source>
</reference>
<dbReference type="GO" id="GO:0030836">
    <property type="term" value="P:positive regulation of actin filament depolymerization"/>
    <property type="evidence" value="ECO:0007669"/>
    <property type="project" value="EnsemblFungi"/>
</dbReference>
<dbReference type="PROSITE" id="PS51329">
    <property type="entry name" value="C_CAP_COFACTOR_C"/>
    <property type="match status" value="1"/>
</dbReference>
<dbReference type="SMR" id="A0A384JDB9"/>
<dbReference type="GO" id="GO:0046579">
    <property type="term" value="P:positive regulation of Ras protein signal transduction"/>
    <property type="evidence" value="ECO:0007669"/>
    <property type="project" value="EnsemblFungi"/>
</dbReference>
<dbReference type="InterPro" id="IPR017901">
    <property type="entry name" value="C-CAP_CF_C-like"/>
</dbReference>
<dbReference type="GO" id="GO:0030042">
    <property type="term" value="P:actin filament depolymerization"/>
    <property type="evidence" value="ECO:0007669"/>
    <property type="project" value="EnsemblFungi"/>
</dbReference>
<dbReference type="InterPro" id="IPR018106">
    <property type="entry name" value="CAP_CS_N"/>
</dbReference>
<dbReference type="GO" id="GO:0000935">
    <property type="term" value="C:division septum"/>
    <property type="evidence" value="ECO:0007669"/>
    <property type="project" value="EnsemblFungi"/>
</dbReference>
<dbReference type="Gene3D" id="1.25.40.330">
    <property type="entry name" value="Adenylate cyclase-associated CAP, N-terminal domain"/>
    <property type="match status" value="1"/>
</dbReference>
<dbReference type="GO" id="GO:0030833">
    <property type="term" value="P:regulation of actin filament polymerization"/>
    <property type="evidence" value="ECO:0007669"/>
    <property type="project" value="EnsemblFungi"/>
</dbReference>
<dbReference type="InterPro" id="IPR013912">
    <property type="entry name" value="Adenylate_cyclase-assoc_CAP_C"/>
</dbReference>
<gene>
    <name evidence="7" type="primary">Bcsrv2</name>
    <name evidence="7" type="ORF">BCIN_03g07980</name>
</gene>
<evidence type="ECO:0000256" key="4">
    <source>
        <dbReference type="RuleBase" id="RU000647"/>
    </source>
</evidence>
<dbReference type="GO" id="GO:0010619">
    <property type="term" value="P:adenylate cyclase-activating glucose-activated G protein-coupled receptor signaling pathway"/>
    <property type="evidence" value="ECO:0007669"/>
    <property type="project" value="EnsemblFungi"/>
</dbReference>
<dbReference type="GO" id="GO:0030479">
    <property type="term" value="C:actin cortical patch"/>
    <property type="evidence" value="ECO:0007669"/>
    <property type="project" value="EnsemblFungi"/>
</dbReference>
<dbReference type="SUPFAM" id="SSF101278">
    <property type="entry name" value="N-terminal domain of adenylylcyclase associated protein, CAP"/>
    <property type="match status" value="1"/>
</dbReference>
<feature type="region of interest" description="Disordered" evidence="5">
    <location>
        <begin position="33"/>
        <end position="69"/>
    </location>
</feature>
<keyword evidence="8" id="KW-1185">Reference proteome</keyword>
<dbReference type="InterPro" id="IPR016098">
    <property type="entry name" value="CAP/MinC_C"/>
</dbReference>
<accession>A0A384JDB9</accession>
<dbReference type="EMBL" id="CP009807">
    <property type="protein sequence ID" value="ATZ48605.1"/>
    <property type="molecule type" value="Genomic_DNA"/>
</dbReference>
<feature type="compositionally biased region" description="Polar residues" evidence="5">
    <location>
        <begin position="353"/>
        <end position="366"/>
    </location>
</feature>
<dbReference type="Gene3D" id="2.160.20.70">
    <property type="match status" value="1"/>
</dbReference>
<sequence>MSQQPEAVNNMHNLTTLIKRLEAATSRLEDIASSTIPPPASSSIPLISPPAEAAKTNGTTPPPPTIQTPDIKKIIEDPIPGVVSEFDNFIQGAVKKYVNLSDEIGGVVAQQASSVLKAYVGQRRYILITTKSKKPGMQDEPFQKLIKPLQDSFTAVDDIRKSNRASPFFNHLSAVSESIGVLAWVTMDNKPFKHVDESLGSAQYYGNRVLKEFKEKDPKQVEWIQAFYQIFKDLSEYAKDNFPNGIPWNPKGEDLEVAIKDVDEKAPAPPAPHPKAATAGGAAPPPPPPPPPPPVFDDIPSKPAPNQADSGAGLGAVFSELNKGADVTKGLRKVNADQMTHKNPSLRAGATVPTRSDSQSSINSNRGKSPAPGKKPKPESMRTKKPPVKKLEGNKWFIENYENESEPITIEASISHSILISRCSKTTIIIKGKANAISIDNSPRLALVIDSLVSSIDVIKAPNFALQVLGTLPTIMMDQVDGAQIYLGKESLNTEVFTSKCSSVNVLLPDLESADGEGDYKEVPLPEQLRTWVENGKVKSEIVEHAG</sequence>
<dbReference type="GeneID" id="5427573"/>
<reference evidence="7 8" key="2">
    <citation type="journal article" date="2012" name="Eukaryot. Cell">
        <title>Genome update of Botrytis cinerea strains B05.10 and T4.</title>
        <authorList>
            <person name="Staats M."/>
            <person name="van Kan J.A."/>
        </authorList>
    </citation>
    <scope>NUCLEOTIDE SEQUENCE [LARGE SCALE GENOMIC DNA]</scope>
    <source>
        <strain evidence="7 8">B05.10</strain>
    </source>
</reference>
<dbReference type="SUPFAM" id="SSF69340">
    <property type="entry name" value="C-terminal domain of adenylylcyclase associated protein"/>
    <property type="match status" value="1"/>
</dbReference>
<dbReference type="AlphaFoldDB" id="A0A384JDB9"/>
<dbReference type="PANTHER" id="PTHR10652:SF0">
    <property type="entry name" value="ADENYLYL CYCLASE-ASSOCIATED PROTEIN"/>
    <property type="match status" value="1"/>
</dbReference>
<evidence type="ECO:0000256" key="2">
    <source>
        <dbReference type="ARBA" id="ARBA00054756"/>
    </source>
</evidence>
<dbReference type="GO" id="GO:0035838">
    <property type="term" value="C:growing cell tip"/>
    <property type="evidence" value="ECO:0007669"/>
    <property type="project" value="EnsemblFungi"/>
</dbReference>